<feature type="chain" id="PRO_5046999185" description="Intersectin-EH binding protein Ibp1" evidence="2">
    <location>
        <begin position="34"/>
        <end position="80"/>
    </location>
</feature>
<feature type="signal peptide" evidence="2">
    <location>
        <begin position="1"/>
        <end position="33"/>
    </location>
</feature>
<keyword evidence="2" id="KW-0732">Signal</keyword>
<reference evidence="3 4" key="1">
    <citation type="submission" date="2023-09" db="EMBL/GenBank/DDBJ databases">
        <title>The genome sequence of Streptomyces anthocyanicus.</title>
        <authorList>
            <person name="Mo P."/>
        </authorList>
    </citation>
    <scope>NUCLEOTIDE SEQUENCE [LARGE SCALE GENOMIC DNA]</scope>
    <source>
        <strain evidence="3 4">JCM 4387</strain>
    </source>
</reference>
<dbReference type="InterPro" id="IPR006311">
    <property type="entry name" value="TAT_signal"/>
</dbReference>
<proteinExistence type="predicted"/>
<evidence type="ECO:0000313" key="4">
    <source>
        <dbReference type="Proteomes" id="UP001249394"/>
    </source>
</evidence>
<feature type="region of interest" description="Disordered" evidence="1">
    <location>
        <begin position="39"/>
        <end position="80"/>
    </location>
</feature>
<accession>A0ABY9UDG0</accession>
<organism evidence="3 4">
    <name type="scientific">Streptomyces violaceus</name>
    <name type="common">Streptomyces venezuelae</name>
    <dbReference type="NCBI Taxonomy" id="1936"/>
    <lineage>
        <taxon>Bacteria</taxon>
        <taxon>Bacillati</taxon>
        <taxon>Actinomycetota</taxon>
        <taxon>Actinomycetes</taxon>
        <taxon>Kitasatosporales</taxon>
        <taxon>Streptomycetaceae</taxon>
        <taxon>Streptomyces</taxon>
    </lineage>
</organism>
<evidence type="ECO:0000256" key="1">
    <source>
        <dbReference type="SAM" id="MobiDB-lite"/>
    </source>
</evidence>
<dbReference type="PROSITE" id="PS51318">
    <property type="entry name" value="TAT"/>
    <property type="match status" value="1"/>
</dbReference>
<feature type="compositionally biased region" description="Low complexity" evidence="1">
    <location>
        <begin position="46"/>
        <end position="55"/>
    </location>
</feature>
<gene>
    <name evidence="3" type="ORF">RI060_27880</name>
</gene>
<keyword evidence="4" id="KW-1185">Reference proteome</keyword>
<evidence type="ECO:0000256" key="2">
    <source>
        <dbReference type="SAM" id="SignalP"/>
    </source>
</evidence>
<name>A0ABY9UDG0_STRVL</name>
<evidence type="ECO:0008006" key="5">
    <source>
        <dbReference type="Google" id="ProtNLM"/>
    </source>
</evidence>
<dbReference type="Proteomes" id="UP001249394">
    <property type="component" value="Chromosome"/>
</dbReference>
<sequence length="80" mass="7813">MSSTLTARRLGAALAAVAAAFALGIGGAGVADAKIQPVDTQCTNNGGQQPRGQQPSCTGGGLTQESENQNPAGHAPPGQN</sequence>
<dbReference type="EMBL" id="CP134213">
    <property type="protein sequence ID" value="WND20923.1"/>
    <property type="molecule type" value="Genomic_DNA"/>
</dbReference>
<protein>
    <recommendedName>
        <fullName evidence="5">Intersectin-EH binding protein Ibp1</fullName>
    </recommendedName>
</protein>
<evidence type="ECO:0000313" key="3">
    <source>
        <dbReference type="EMBL" id="WND20923.1"/>
    </source>
</evidence>